<reference evidence="2" key="1">
    <citation type="submission" date="2021-03" db="EMBL/GenBank/DDBJ databases">
        <authorList>
            <person name="Kanchanasin P."/>
            <person name="Saeng-In P."/>
            <person name="Phongsopitanun W."/>
            <person name="Yuki M."/>
            <person name="Kudo T."/>
            <person name="Ohkuma M."/>
            <person name="Tanasupawat S."/>
        </authorList>
    </citation>
    <scope>NUCLEOTIDE SEQUENCE</scope>
    <source>
        <strain evidence="2">GKU 128</strain>
    </source>
</reference>
<dbReference type="AlphaFoldDB" id="A0A939P6M4"/>
<evidence type="ECO:0000313" key="3">
    <source>
        <dbReference type="Proteomes" id="UP000669179"/>
    </source>
</evidence>
<protein>
    <submittedName>
        <fullName evidence="2">Nuclear transport factor 2 family protein</fullName>
    </submittedName>
</protein>
<accession>A0A939P6M4</accession>
<dbReference type="RefSeq" id="WP_208254013.1">
    <property type="nucleotide sequence ID" value="NZ_JAGEOJ010000002.1"/>
</dbReference>
<dbReference type="Pfam" id="PF12680">
    <property type="entry name" value="SnoaL_2"/>
    <property type="match status" value="1"/>
</dbReference>
<gene>
    <name evidence="2" type="ORF">J4573_04845</name>
</gene>
<dbReference type="Gene3D" id="3.10.450.50">
    <property type="match status" value="1"/>
</dbReference>
<feature type="domain" description="SnoaL-like" evidence="1">
    <location>
        <begin position="12"/>
        <end position="126"/>
    </location>
</feature>
<keyword evidence="3" id="KW-1185">Reference proteome</keyword>
<sequence length="135" mass="14292">MNENAIQDLIGRYLTAWNEPCAKSRGALMEELCTEDVRYVDPLMDVTGPAALSATISLTQAQFPGMTFRLGAVDAHHDIARFTWHLVPEDGNGDGSGSGSGDGSGSGEVLTGFNVVAVAADGRIRQVHGFLDETP</sequence>
<proteinExistence type="predicted"/>
<dbReference type="InterPro" id="IPR032710">
    <property type="entry name" value="NTF2-like_dom_sf"/>
</dbReference>
<evidence type="ECO:0000259" key="1">
    <source>
        <dbReference type="Pfam" id="PF12680"/>
    </source>
</evidence>
<dbReference type="SUPFAM" id="SSF54427">
    <property type="entry name" value="NTF2-like"/>
    <property type="match status" value="1"/>
</dbReference>
<name>A0A939P6M4_9ACTN</name>
<dbReference type="Proteomes" id="UP000669179">
    <property type="component" value="Unassembled WGS sequence"/>
</dbReference>
<dbReference type="EMBL" id="JAGEOJ010000002">
    <property type="protein sequence ID" value="MBO2446405.1"/>
    <property type="molecule type" value="Genomic_DNA"/>
</dbReference>
<organism evidence="2 3">
    <name type="scientific">Actinomadura barringtoniae</name>
    <dbReference type="NCBI Taxonomy" id="1427535"/>
    <lineage>
        <taxon>Bacteria</taxon>
        <taxon>Bacillati</taxon>
        <taxon>Actinomycetota</taxon>
        <taxon>Actinomycetes</taxon>
        <taxon>Streptosporangiales</taxon>
        <taxon>Thermomonosporaceae</taxon>
        <taxon>Actinomadura</taxon>
    </lineage>
</organism>
<evidence type="ECO:0000313" key="2">
    <source>
        <dbReference type="EMBL" id="MBO2446405.1"/>
    </source>
</evidence>
<comment type="caution">
    <text evidence="2">The sequence shown here is derived from an EMBL/GenBank/DDBJ whole genome shotgun (WGS) entry which is preliminary data.</text>
</comment>
<dbReference type="InterPro" id="IPR037401">
    <property type="entry name" value="SnoaL-like"/>
</dbReference>